<dbReference type="Proteomes" id="UP000554482">
    <property type="component" value="Unassembled WGS sequence"/>
</dbReference>
<dbReference type="AlphaFoldDB" id="A0A7J6W024"/>
<dbReference type="PANTHER" id="PTHR34458">
    <property type="entry name" value="POLLEN OLE E 1 ALLERGEN AND EXTENSIN FAMILY PROTEIN-RELATED"/>
    <property type="match status" value="1"/>
</dbReference>
<gene>
    <name evidence="1" type="ORF">FRX31_019683</name>
</gene>
<dbReference type="PANTHER" id="PTHR34458:SF5">
    <property type="entry name" value="POLLEN OLE E 1 ALLERGEN AND EXTENSIN FAMILY PROTEIN"/>
    <property type="match status" value="1"/>
</dbReference>
<keyword evidence="2" id="KW-1185">Reference proteome</keyword>
<name>A0A7J6W024_THATH</name>
<reference evidence="1 2" key="1">
    <citation type="submission" date="2020-06" db="EMBL/GenBank/DDBJ databases">
        <title>Transcriptomic and genomic resources for Thalictrum thalictroides and T. hernandezii: Facilitating candidate gene discovery in an emerging model plant lineage.</title>
        <authorList>
            <person name="Arias T."/>
            <person name="Riano-Pachon D.M."/>
            <person name="Di Stilio V.S."/>
        </authorList>
    </citation>
    <scope>NUCLEOTIDE SEQUENCE [LARGE SCALE GENOMIC DNA]</scope>
    <source>
        <strain evidence="2">cv. WT478/WT964</strain>
        <tissue evidence="1">Leaves</tissue>
    </source>
</reference>
<proteinExistence type="predicted"/>
<dbReference type="OrthoDB" id="905355at2759"/>
<dbReference type="EMBL" id="JABWDY010023695">
    <property type="protein sequence ID" value="KAF5190729.1"/>
    <property type="molecule type" value="Genomic_DNA"/>
</dbReference>
<dbReference type="InterPro" id="IPR040404">
    <property type="entry name" value="Phylloplanin-like"/>
</dbReference>
<protein>
    <submittedName>
        <fullName evidence="1">Pollen ole e 1 allergen and extensin family protein</fullName>
    </submittedName>
</protein>
<organism evidence="1 2">
    <name type="scientific">Thalictrum thalictroides</name>
    <name type="common">Rue-anemone</name>
    <name type="synonym">Anemone thalictroides</name>
    <dbReference type="NCBI Taxonomy" id="46969"/>
    <lineage>
        <taxon>Eukaryota</taxon>
        <taxon>Viridiplantae</taxon>
        <taxon>Streptophyta</taxon>
        <taxon>Embryophyta</taxon>
        <taxon>Tracheophyta</taxon>
        <taxon>Spermatophyta</taxon>
        <taxon>Magnoliopsida</taxon>
        <taxon>Ranunculales</taxon>
        <taxon>Ranunculaceae</taxon>
        <taxon>Thalictroideae</taxon>
        <taxon>Thalictrum</taxon>
    </lineage>
</organism>
<accession>A0A7J6W024</accession>
<sequence length="141" mass="14630">MLIVGLAAITAKAQSVPSIISSIQIRGTLFCTINGNINSNGTPTPVFSGALVQLQCGTKTVLASAITNASGVFIIPVNPVQFVLLSLQTNCYLFVATPLATCNSSLSANGNLISNLRYVESTVTGTITLTSTGFYQISKQA</sequence>
<comment type="caution">
    <text evidence="1">The sequence shown here is derived from an EMBL/GenBank/DDBJ whole genome shotgun (WGS) entry which is preliminary data.</text>
</comment>
<evidence type="ECO:0000313" key="2">
    <source>
        <dbReference type="Proteomes" id="UP000554482"/>
    </source>
</evidence>
<evidence type="ECO:0000313" key="1">
    <source>
        <dbReference type="EMBL" id="KAF5190729.1"/>
    </source>
</evidence>